<comment type="caution">
    <text evidence="1">The sequence shown here is derived from an EMBL/GenBank/DDBJ whole genome shotgun (WGS) entry which is preliminary data.</text>
</comment>
<dbReference type="Proteomes" id="UP001341840">
    <property type="component" value="Unassembled WGS sequence"/>
</dbReference>
<evidence type="ECO:0000313" key="1">
    <source>
        <dbReference type="EMBL" id="MED6147964.1"/>
    </source>
</evidence>
<sequence length="137" mass="15990">MGVPWAPFHDRESAIARSREVDPVDPLMHFLTHGLTYEGLLWTYNEGAGDVDGDLTQSIVDQRIAVERQKKQWAVEMQKKQGTMAWTVLPNHMTVLEDTWKIVDDLEILIKRLKMKQTKDEKLKGEIERKRVTYIKE</sequence>
<evidence type="ECO:0000313" key="2">
    <source>
        <dbReference type="Proteomes" id="UP001341840"/>
    </source>
</evidence>
<gene>
    <name evidence="1" type="ORF">PIB30_048767</name>
</gene>
<dbReference type="EMBL" id="JASCZI010090943">
    <property type="protein sequence ID" value="MED6147964.1"/>
    <property type="molecule type" value="Genomic_DNA"/>
</dbReference>
<reference evidence="1 2" key="1">
    <citation type="journal article" date="2023" name="Plants (Basel)">
        <title>Bridging the Gap: Combining Genomics and Transcriptomics Approaches to Understand Stylosanthes scabra, an Orphan Legume from the Brazilian Caatinga.</title>
        <authorList>
            <person name="Ferreira-Neto J.R.C."/>
            <person name="da Silva M.D."/>
            <person name="Binneck E."/>
            <person name="de Melo N.F."/>
            <person name="da Silva R.H."/>
            <person name="de Melo A.L.T.M."/>
            <person name="Pandolfi V."/>
            <person name="Bustamante F.O."/>
            <person name="Brasileiro-Vidal A.C."/>
            <person name="Benko-Iseppon A.M."/>
        </authorList>
    </citation>
    <scope>NUCLEOTIDE SEQUENCE [LARGE SCALE GENOMIC DNA]</scope>
    <source>
        <tissue evidence="1">Leaves</tissue>
    </source>
</reference>
<proteinExistence type="predicted"/>
<dbReference type="PANTHER" id="PTHR45081:SF1">
    <property type="entry name" value="EF HAND FAMILY PROTEIN, PUTATIVE, EXPRESSED-RELATED"/>
    <property type="match status" value="1"/>
</dbReference>
<keyword evidence="2" id="KW-1185">Reference proteome</keyword>
<organism evidence="1 2">
    <name type="scientific">Stylosanthes scabra</name>
    <dbReference type="NCBI Taxonomy" id="79078"/>
    <lineage>
        <taxon>Eukaryota</taxon>
        <taxon>Viridiplantae</taxon>
        <taxon>Streptophyta</taxon>
        <taxon>Embryophyta</taxon>
        <taxon>Tracheophyta</taxon>
        <taxon>Spermatophyta</taxon>
        <taxon>Magnoliopsida</taxon>
        <taxon>eudicotyledons</taxon>
        <taxon>Gunneridae</taxon>
        <taxon>Pentapetalae</taxon>
        <taxon>rosids</taxon>
        <taxon>fabids</taxon>
        <taxon>Fabales</taxon>
        <taxon>Fabaceae</taxon>
        <taxon>Papilionoideae</taxon>
        <taxon>50 kb inversion clade</taxon>
        <taxon>dalbergioids sensu lato</taxon>
        <taxon>Dalbergieae</taxon>
        <taxon>Pterocarpus clade</taxon>
        <taxon>Stylosanthes</taxon>
    </lineage>
</organism>
<accession>A0ABU6THS9</accession>
<dbReference type="PANTHER" id="PTHR45081">
    <property type="entry name" value="EF HAND FAMILY PROTEIN, PUTATIVE, EXPRESSED-RELATED"/>
    <property type="match status" value="1"/>
</dbReference>
<protein>
    <submittedName>
        <fullName evidence="1">Uncharacterized protein</fullName>
    </submittedName>
</protein>
<name>A0ABU6THS9_9FABA</name>